<evidence type="ECO:0000259" key="3">
    <source>
        <dbReference type="PROSITE" id="PS50075"/>
    </source>
</evidence>
<gene>
    <name evidence="5" type="ORF">EBN88_04730</name>
</gene>
<name>A0A3M2M5G5_9ACTN</name>
<dbReference type="InterPro" id="IPR009081">
    <property type="entry name" value="PP-bd_ACP"/>
</dbReference>
<dbReference type="SUPFAM" id="SSF47336">
    <property type="entry name" value="ACP-like"/>
    <property type="match status" value="1"/>
</dbReference>
<proteinExistence type="predicted"/>
<feature type="domain" description="Carrier" evidence="3">
    <location>
        <begin position="4"/>
        <end position="81"/>
    </location>
</feature>
<evidence type="ECO:0000256" key="1">
    <source>
        <dbReference type="ARBA" id="ARBA00022450"/>
    </source>
</evidence>
<evidence type="ECO:0000313" key="5">
    <source>
        <dbReference type="EMBL" id="RMI44801.1"/>
    </source>
</evidence>
<dbReference type="GO" id="GO:0017000">
    <property type="term" value="P:antibiotic biosynthetic process"/>
    <property type="evidence" value="ECO:0007669"/>
    <property type="project" value="UniProtKB-ARBA"/>
</dbReference>
<dbReference type="PROSITE" id="PS50883">
    <property type="entry name" value="EAL"/>
    <property type="match status" value="1"/>
</dbReference>
<feature type="domain" description="EAL" evidence="4">
    <location>
        <begin position="1"/>
        <end position="89"/>
    </location>
</feature>
<dbReference type="Pfam" id="PF00550">
    <property type="entry name" value="PP-binding"/>
    <property type="match status" value="1"/>
</dbReference>
<evidence type="ECO:0000313" key="6">
    <source>
        <dbReference type="Proteomes" id="UP000278673"/>
    </source>
</evidence>
<dbReference type="SMART" id="SM00823">
    <property type="entry name" value="PKS_PP"/>
    <property type="match status" value="1"/>
</dbReference>
<evidence type="ECO:0000256" key="2">
    <source>
        <dbReference type="ARBA" id="ARBA00022553"/>
    </source>
</evidence>
<dbReference type="Gene3D" id="1.10.1200.10">
    <property type="entry name" value="ACP-like"/>
    <property type="match status" value="1"/>
</dbReference>
<dbReference type="PROSITE" id="PS50075">
    <property type="entry name" value="CARRIER"/>
    <property type="match status" value="1"/>
</dbReference>
<dbReference type="Proteomes" id="UP000278673">
    <property type="component" value="Unassembled WGS sequence"/>
</dbReference>
<dbReference type="RefSeq" id="WP_122182523.1">
    <property type="nucleotide sequence ID" value="NZ_RFFJ01000013.1"/>
</dbReference>
<dbReference type="InterPro" id="IPR001633">
    <property type="entry name" value="EAL_dom"/>
</dbReference>
<keyword evidence="6" id="KW-1185">Reference proteome</keyword>
<keyword evidence="2" id="KW-0597">Phosphoprotein</keyword>
<dbReference type="AlphaFoldDB" id="A0A3M2M5G5"/>
<dbReference type="EMBL" id="RFFJ01000013">
    <property type="protein sequence ID" value="RMI44801.1"/>
    <property type="molecule type" value="Genomic_DNA"/>
</dbReference>
<evidence type="ECO:0000259" key="4">
    <source>
        <dbReference type="PROSITE" id="PS50883"/>
    </source>
</evidence>
<protein>
    <submittedName>
        <fullName evidence="5">Acyl carrier protein</fullName>
    </submittedName>
</protein>
<reference evidence="5 6" key="1">
    <citation type="submission" date="2018-10" db="EMBL/GenBank/DDBJ databases">
        <title>Isolation, diversity and antifungal activity of actinobacteria from wheat.</title>
        <authorList>
            <person name="Han C."/>
        </authorList>
    </citation>
    <scope>NUCLEOTIDE SEQUENCE [LARGE SCALE GENOMIC DNA]</scope>
    <source>
        <strain evidence="5 6">NEAU-YY642</strain>
    </source>
</reference>
<dbReference type="GO" id="GO:0031177">
    <property type="term" value="F:phosphopantetheine binding"/>
    <property type="evidence" value="ECO:0007669"/>
    <property type="project" value="InterPro"/>
</dbReference>
<dbReference type="InterPro" id="IPR020806">
    <property type="entry name" value="PKS_PP-bd"/>
</dbReference>
<comment type="caution">
    <text evidence="5">The sequence shown here is derived from an EMBL/GenBank/DDBJ whole genome shotgun (WGS) entry which is preliminary data.</text>
</comment>
<sequence>MTTAQPLAIQDQLIALLAERFGLDQTTIDPQVTFSSLELDSLALVEFTVTLEEDFGVPVDEEDVTAENTVGELAALMADKLTAQGQAAG</sequence>
<keyword evidence="1" id="KW-0596">Phosphopantetheine</keyword>
<accession>A0A3M2M5G5</accession>
<organism evidence="5 6">
    <name type="scientific">Streptomyces triticirhizae</name>
    <dbReference type="NCBI Taxonomy" id="2483353"/>
    <lineage>
        <taxon>Bacteria</taxon>
        <taxon>Bacillati</taxon>
        <taxon>Actinomycetota</taxon>
        <taxon>Actinomycetes</taxon>
        <taxon>Kitasatosporales</taxon>
        <taxon>Streptomycetaceae</taxon>
        <taxon>Streptomyces</taxon>
    </lineage>
</organism>
<dbReference type="InterPro" id="IPR036736">
    <property type="entry name" value="ACP-like_sf"/>
</dbReference>